<keyword evidence="2" id="KW-1185">Reference proteome</keyword>
<protein>
    <submittedName>
        <fullName evidence="1">Uncharacterized protein</fullName>
    </submittedName>
</protein>
<evidence type="ECO:0000313" key="1">
    <source>
        <dbReference type="EMBL" id="MBB4935635.1"/>
    </source>
</evidence>
<accession>A0A7W7RP77</accession>
<organism evidence="1 2">
    <name type="scientific">Lipingzhangella halophila</name>
    <dbReference type="NCBI Taxonomy" id="1783352"/>
    <lineage>
        <taxon>Bacteria</taxon>
        <taxon>Bacillati</taxon>
        <taxon>Actinomycetota</taxon>
        <taxon>Actinomycetes</taxon>
        <taxon>Streptosporangiales</taxon>
        <taxon>Nocardiopsidaceae</taxon>
        <taxon>Lipingzhangella</taxon>
    </lineage>
</organism>
<reference evidence="1 2" key="1">
    <citation type="submission" date="2020-08" db="EMBL/GenBank/DDBJ databases">
        <title>Sequencing the genomes of 1000 actinobacteria strains.</title>
        <authorList>
            <person name="Klenk H.-P."/>
        </authorList>
    </citation>
    <scope>NUCLEOTIDE SEQUENCE [LARGE SCALE GENOMIC DNA]</scope>
    <source>
        <strain evidence="1 2">DSM 102030</strain>
    </source>
</reference>
<dbReference type="AlphaFoldDB" id="A0A7W7RP77"/>
<comment type="caution">
    <text evidence="1">The sequence shown here is derived from an EMBL/GenBank/DDBJ whole genome shotgun (WGS) entry which is preliminary data.</text>
</comment>
<dbReference type="EMBL" id="JACHJT010000003">
    <property type="protein sequence ID" value="MBB4935635.1"/>
    <property type="molecule type" value="Genomic_DNA"/>
</dbReference>
<name>A0A7W7RP77_9ACTN</name>
<evidence type="ECO:0000313" key="2">
    <source>
        <dbReference type="Proteomes" id="UP000523007"/>
    </source>
</evidence>
<sequence>MYTTYTTVARLLYLLTLALLVPARRPGRHAPGAIRPTRPRRTRRVRPFLPEAPPPPELYARHHLVGPWLVAHERQQEQEREDATRRGLDALTRLARPADTPPVDDMSDLADAVHAYLATTGAPVAMWHCPAPRCEMAAPYPTPHQCPLIDPARAQQGPLVGVAR</sequence>
<dbReference type="RefSeq" id="WP_184585406.1">
    <property type="nucleotide sequence ID" value="NZ_JACHJT010000003.1"/>
</dbReference>
<dbReference type="Proteomes" id="UP000523007">
    <property type="component" value="Unassembled WGS sequence"/>
</dbReference>
<gene>
    <name evidence="1" type="ORF">F4561_006544</name>
</gene>
<proteinExistence type="predicted"/>